<dbReference type="AlphaFoldDB" id="A0A815EPL5"/>
<evidence type="ECO:0000313" key="4">
    <source>
        <dbReference type="EMBL" id="CAF4190409.1"/>
    </source>
</evidence>
<reference evidence="1" key="1">
    <citation type="submission" date="2021-02" db="EMBL/GenBank/DDBJ databases">
        <authorList>
            <person name="Nowell W R."/>
        </authorList>
    </citation>
    <scope>NUCLEOTIDE SEQUENCE</scope>
</reference>
<protein>
    <submittedName>
        <fullName evidence="1">Uncharacterized protein</fullName>
    </submittedName>
</protein>
<name>A0A815EPL5_9BILA</name>
<evidence type="ECO:0000313" key="2">
    <source>
        <dbReference type="EMBL" id="CAF1382043.1"/>
    </source>
</evidence>
<proteinExistence type="predicted"/>
<dbReference type="EMBL" id="CAJOBC010043583">
    <property type="protein sequence ID" value="CAF4152447.1"/>
    <property type="molecule type" value="Genomic_DNA"/>
</dbReference>
<comment type="caution">
    <text evidence="1">The sequence shown here is derived from an EMBL/GenBank/DDBJ whole genome shotgun (WGS) entry which is preliminary data.</text>
</comment>
<dbReference type="Proteomes" id="UP000681722">
    <property type="component" value="Unassembled WGS sequence"/>
</dbReference>
<dbReference type="Proteomes" id="UP000682733">
    <property type="component" value="Unassembled WGS sequence"/>
</dbReference>
<dbReference type="Proteomes" id="UP000663829">
    <property type="component" value="Unassembled WGS sequence"/>
</dbReference>
<accession>A0A815EPL5</accession>
<organism evidence="1 5">
    <name type="scientific">Didymodactylos carnosus</name>
    <dbReference type="NCBI Taxonomy" id="1234261"/>
    <lineage>
        <taxon>Eukaryota</taxon>
        <taxon>Metazoa</taxon>
        <taxon>Spiralia</taxon>
        <taxon>Gnathifera</taxon>
        <taxon>Rotifera</taxon>
        <taxon>Eurotatoria</taxon>
        <taxon>Bdelloidea</taxon>
        <taxon>Philodinida</taxon>
        <taxon>Philodinidae</taxon>
        <taxon>Didymodactylos</taxon>
    </lineage>
</organism>
<dbReference type="Proteomes" id="UP000677228">
    <property type="component" value="Unassembled WGS sequence"/>
</dbReference>
<dbReference type="EMBL" id="CAJOBA010046508">
    <property type="protein sequence ID" value="CAF4190409.1"/>
    <property type="molecule type" value="Genomic_DNA"/>
</dbReference>
<sequence>MKQCLVVEEELSNSLVIVENRFQALHVHSDINVIANEANDYRHECLAEEELIENLKQVIHRFMTRTDRRYAYNTRMSWSTDHGHYNVVLSIDQSVPRK</sequence>
<dbReference type="EMBL" id="CAJNOQ010013034">
    <property type="protein sequence ID" value="CAF1313164.1"/>
    <property type="molecule type" value="Genomic_DNA"/>
</dbReference>
<evidence type="ECO:0000313" key="1">
    <source>
        <dbReference type="EMBL" id="CAF1313164.1"/>
    </source>
</evidence>
<keyword evidence="5" id="KW-1185">Reference proteome</keyword>
<evidence type="ECO:0000313" key="3">
    <source>
        <dbReference type="EMBL" id="CAF4152447.1"/>
    </source>
</evidence>
<gene>
    <name evidence="1" type="ORF">GPM918_LOCUS29097</name>
    <name evidence="2" type="ORF">OVA965_LOCUS32156</name>
    <name evidence="3" type="ORF">SRO942_LOCUS29651</name>
    <name evidence="4" type="ORF">TMI583_LOCUS33009</name>
</gene>
<evidence type="ECO:0000313" key="5">
    <source>
        <dbReference type="Proteomes" id="UP000663829"/>
    </source>
</evidence>
<dbReference type="EMBL" id="CAJNOK010024816">
    <property type="protein sequence ID" value="CAF1382043.1"/>
    <property type="molecule type" value="Genomic_DNA"/>
</dbReference>